<comment type="function">
    <text evidence="8">Involved in the biosynthesis of the chorismate, which leads to the biosynthesis of aromatic amino acids. Catalyzes the reversible NADPH linked reduction of 3-dehydroshikimate (DHSA) to yield shikimate (SA).</text>
</comment>
<dbReference type="InterPro" id="IPR013708">
    <property type="entry name" value="Shikimate_DH-bd_N"/>
</dbReference>
<feature type="domain" description="Quinate/shikimate 5-dehydrogenase/glutamyl-tRNA reductase" evidence="9">
    <location>
        <begin position="133"/>
        <end position="192"/>
    </location>
</feature>
<feature type="domain" description="Shikimate dehydrogenase substrate binding N-terminal" evidence="10">
    <location>
        <begin position="10"/>
        <end position="92"/>
    </location>
</feature>
<dbReference type="STRING" id="1121455.SAMN02745728_01525"/>
<dbReference type="AlphaFoldDB" id="A0A1M7T427"/>
<proteinExistence type="inferred from homology"/>
<sequence length="293" mass="32841">MFIPQKIFGILGYPLGHSLSPLLHNFGFQTLNYPGAYFRFEKQKAELNAFMQSLRQLPISGLSVTIPHKEAVIPFLDKITPEAKQAGAVNTIYWEDTQLCGDNTDIIGFSLPLEKMIIKHTDKSESYDSKLLLKDYSSLILGAGGAARAAIIGLKKMGCNDIQITARRKEQAEELATEFNIKTIAWEKRAELPTNILVNSTPLGLKGERESLSPLPDFTINPIKENKLNNLFIAYDLIYSPAETVFLKTAKAQNRLTLNGLPMFIEQGLAQFKRWTGHDLDYNQVLNIIKKAL</sequence>
<dbReference type="InterPro" id="IPR006151">
    <property type="entry name" value="Shikm_DH/Glu-tRNA_Rdtase"/>
</dbReference>
<feature type="binding site" evidence="8">
    <location>
        <position position="239"/>
    </location>
    <ligand>
        <name>shikimate</name>
        <dbReference type="ChEBI" id="CHEBI:36208"/>
    </ligand>
</feature>
<comment type="similarity">
    <text evidence="8">Belongs to the shikimate dehydrogenase family.</text>
</comment>
<keyword evidence="3 8" id="KW-0028">Amino-acid biosynthesis</keyword>
<evidence type="ECO:0000256" key="2">
    <source>
        <dbReference type="ARBA" id="ARBA00012962"/>
    </source>
</evidence>
<dbReference type="PANTHER" id="PTHR21089">
    <property type="entry name" value="SHIKIMATE DEHYDROGENASE"/>
    <property type="match status" value="1"/>
</dbReference>
<dbReference type="GO" id="GO:0004764">
    <property type="term" value="F:shikimate 3-dehydrogenase (NADP+) activity"/>
    <property type="evidence" value="ECO:0007669"/>
    <property type="project" value="UniProtKB-UniRule"/>
</dbReference>
<keyword evidence="4 8" id="KW-0521">NADP</keyword>
<feature type="binding site" evidence="8">
    <location>
        <position position="65"/>
    </location>
    <ligand>
        <name>shikimate</name>
        <dbReference type="ChEBI" id="CHEBI:36208"/>
    </ligand>
</feature>
<evidence type="ECO:0000256" key="3">
    <source>
        <dbReference type="ARBA" id="ARBA00022605"/>
    </source>
</evidence>
<dbReference type="InterPro" id="IPR022893">
    <property type="entry name" value="Shikimate_DH_fam"/>
</dbReference>
<dbReference type="InterPro" id="IPR041121">
    <property type="entry name" value="SDH_C"/>
</dbReference>
<dbReference type="CDD" id="cd01065">
    <property type="entry name" value="NAD_bind_Shikimate_DH"/>
    <property type="match status" value="1"/>
</dbReference>
<dbReference type="EC" id="1.1.1.25" evidence="2 8"/>
<feature type="binding site" evidence="8">
    <location>
        <position position="260"/>
    </location>
    <ligand>
        <name>NADP(+)</name>
        <dbReference type="ChEBI" id="CHEBI:58349"/>
    </ligand>
</feature>
<dbReference type="Gene3D" id="3.40.50.720">
    <property type="entry name" value="NAD(P)-binding Rossmann-like Domain"/>
    <property type="match status" value="1"/>
</dbReference>
<keyword evidence="6 8" id="KW-0057">Aromatic amino acid biosynthesis</keyword>
<evidence type="ECO:0000256" key="7">
    <source>
        <dbReference type="ARBA" id="ARBA00049442"/>
    </source>
</evidence>
<feature type="domain" description="SDH C-terminal" evidence="11">
    <location>
        <begin position="260"/>
        <end position="286"/>
    </location>
</feature>
<dbReference type="InterPro" id="IPR046346">
    <property type="entry name" value="Aminoacid_DH-like_N_sf"/>
</dbReference>
<evidence type="ECO:0000256" key="4">
    <source>
        <dbReference type="ARBA" id="ARBA00022857"/>
    </source>
</evidence>
<dbReference type="InterPro" id="IPR011342">
    <property type="entry name" value="Shikimate_DH"/>
</dbReference>
<dbReference type="Pfam" id="PF18317">
    <property type="entry name" value="SDH_C"/>
    <property type="match status" value="1"/>
</dbReference>
<gene>
    <name evidence="8" type="primary">aroE</name>
    <name evidence="12" type="ORF">SAMN02745728_01525</name>
</gene>
<dbReference type="NCBIfam" id="TIGR00507">
    <property type="entry name" value="aroE"/>
    <property type="match status" value="1"/>
</dbReference>
<feature type="binding site" evidence="8">
    <location>
        <position position="267"/>
    </location>
    <ligand>
        <name>shikimate</name>
        <dbReference type="ChEBI" id="CHEBI:36208"/>
    </ligand>
</feature>
<evidence type="ECO:0000313" key="13">
    <source>
        <dbReference type="Proteomes" id="UP000186469"/>
    </source>
</evidence>
<comment type="pathway">
    <text evidence="1 8">Metabolic intermediate biosynthesis; chorismate biosynthesis; chorismate from D-erythrose 4-phosphate and phosphoenolpyruvate: step 4/7.</text>
</comment>
<dbReference type="GO" id="GO:0009423">
    <property type="term" value="P:chorismate biosynthetic process"/>
    <property type="evidence" value="ECO:0007669"/>
    <property type="project" value="UniProtKB-UniRule"/>
</dbReference>
<accession>A0A1M7T427</accession>
<comment type="subunit">
    <text evidence="8">Homodimer.</text>
</comment>
<dbReference type="InterPro" id="IPR036291">
    <property type="entry name" value="NAD(P)-bd_dom_sf"/>
</dbReference>
<dbReference type="OrthoDB" id="9792692at2"/>
<dbReference type="SUPFAM" id="SSF53223">
    <property type="entry name" value="Aminoacid dehydrogenase-like, N-terminal domain"/>
    <property type="match status" value="1"/>
</dbReference>
<reference evidence="12 13" key="1">
    <citation type="submission" date="2016-12" db="EMBL/GenBank/DDBJ databases">
        <authorList>
            <person name="Song W.-J."/>
            <person name="Kurnit D.M."/>
        </authorList>
    </citation>
    <scope>NUCLEOTIDE SEQUENCE [LARGE SCALE GENOMIC DNA]</scope>
    <source>
        <strain evidence="12 13">DSM 11393</strain>
    </source>
</reference>
<evidence type="ECO:0000256" key="8">
    <source>
        <dbReference type="HAMAP-Rule" id="MF_00222"/>
    </source>
</evidence>
<evidence type="ECO:0000313" key="12">
    <source>
        <dbReference type="EMBL" id="SHN65422.1"/>
    </source>
</evidence>
<dbReference type="GO" id="GO:0008652">
    <property type="term" value="P:amino acid biosynthetic process"/>
    <property type="evidence" value="ECO:0007669"/>
    <property type="project" value="UniProtKB-KW"/>
</dbReference>
<evidence type="ECO:0000259" key="9">
    <source>
        <dbReference type="Pfam" id="PF01488"/>
    </source>
</evidence>
<dbReference type="SUPFAM" id="SSF51735">
    <property type="entry name" value="NAD(P)-binding Rossmann-fold domains"/>
    <property type="match status" value="1"/>
</dbReference>
<dbReference type="Proteomes" id="UP000186469">
    <property type="component" value="Unassembled WGS sequence"/>
</dbReference>
<dbReference type="Pfam" id="PF08501">
    <property type="entry name" value="Shikimate_dh_N"/>
    <property type="match status" value="1"/>
</dbReference>
<evidence type="ECO:0000259" key="10">
    <source>
        <dbReference type="Pfam" id="PF08501"/>
    </source>
</evidence>
<dbReference type="GO" id="GO:0050661">
    <property type="term" value="F:NADP binding"/>
    <property type="evidence" value="ECO:0007669"/>
    <property type="project" value="InterPro"/>
</dbReference>
<evidence type="ECO:0000259" key="11">
    <source>
        <dbReference type="Pfam" id="PF18317"/>
    </source>
</evidence>
<keyword evidence="5 8" id="KW-0560">Oxidoreductase</keyword>
<feature type="binding site" evidence="8">
    <location>
        <begin position="18"/>
        <end position="20"/>
    </location>
    <ligand>
        <name>shikimate</name>
        <dbReference type="ChEBI" id="CHEBI:36208"/>
    </ligand>
</feature>
<feature type="binding site" evidence="8">
    <location>
        <position position="237"/>
    </location>
    <ligand>
        <name>NADP(+)</name>
        <dbReference type="ChEBI" id="CHEBI:58349"/>
    </ligand>
</feature>
<feature type="binding site" evidence="8">
    <location>
        <position position="90"/>
    </location>
    <ligand>
        <name>shikimate</name>
        <dbReference type="ChEBI" id="CHEBI:36208"/>
    </ligand>
</feature>
<dbReference type="GO" id="GO:0019632">
    <property type="term" value="P:shikimate metabolic process"/>
    <property type="evidence" value="ECO:0007669"/>
    <property type="project" value="InterPro"/>
</dbReference>
<keyword evidence="13" id="KW-1185">Reference proteome</keyword>
<dbReference type="UniPathway" id="UPA00053">
    <property type="reaction ID" value="UER00087"/>
</dbReference>
<feature type="binding site" evidence="8">
    <location>
        <begin position="142"/>
        <end position="146"/>
    </location>
    <ligand>
        <name>NADP(+)</name>
        <dbReference type="ChEBI" id="CHEBI:58349"/>
    </ligand>
</feature>
<dbReference type="RefSeq" id="WP_072697211.1">
    <property type="nucleotide sequence ID" value="NZ_FRDI01000006.1"/>
</dbReference>
<feature type="active site" description="Proton acceptor" evidence="8">
    <location>
        <position position="69"/>
    </location>
</feature>
<comment type="caution">
    <text evidence="8">Lacks conserved residue(s) required for the propagation of feature annotation.</text>
</comment>
<name>A0A1M7T427_9BACT</name>
<protein>
    <recommendedName>
        <fullName evidence="2 8">Shikimate dehydrogenase (NADP(+))</fullName>
        <shortName evidence="8">SDH</shortName>
        <ecNumber evidence="2 8">1.1.1.25</ecNumber>
    </recommendedName>
</protein>
<dbReference type="HAMAP" id="MF_00222">
    <property type="entry name" value="Shikimate_DH_AroE"/>
    <property type="match status" value="1"/>
</dbReference>
<dbReference type="PANTHER" id="PTHR21089:SF1">
    <property type="entry name" value="BIFUNCTIONAL 3-DEHYDROQUINATE DEHYDRATASE_SHIKIMATE DEHYDROGENASE, CHLOROPLASTIC"/>
    <property type="match status" value="1"/>
</dbReference>
<dbReference type="EMBL" id="FRDI01000006">
    <property type="protein sequence ID" value="SHN65422.1"/>
    <property type="molecule type" value="Genomic_DNA"/>
</dbReference>
<organism evidence="12 13">
    <name type="scientific">Desulfovibrio litoralis DSM 11393</name>
    <dbReference type="NCBI Taxonomy" id="1121455"/>
    <lineage>
        <taxon>Bacteria</taxon>
        <taxon>Pseudomonadati</taxon>
        <taxon>Thermodesulfobacteriota</taxon>
        <taxon>Desulfovibrionia</taxon>
        <taxon>Desulfovibrionales</taxon>
        <taxon>Desulfovibrionaceae</taxon>
        <taxon>Desulfovibrio</taxon>
    </lineage>
</organism>
<dbReference type="GO" id="GO:0009073">
    <property type="term" value="P:aromatic amino acid family biosynthetic process"/>
    <property type="evidence" value="ECO:0007669"/>
    <property type="project" value="UniProtKB-KW"/>
</dbReference>
<feature type="binding site" evidence="8">
    <location>
        <position position="105"/>
    </location>
    <ligand>
        <name>shikimate</name>
        <dbReference type="ChEBI" id="CHEBI:36208"/>
    </ligand>
</feature>
<evidence type="ECO:0000256" key="1">
    <source>
        <dbReference type="ARBA" id="ARBA00004871"/>
    </source>
</evidence>
<comment type="catalytic activity">
    <reaction evidence="7 8">
        <text>shikimate + NADP(+) = 3-dehydroshikimate + NADPH + H(+)</text>
        <dbReference type="Rhea" id="RHEA:17737"/>
        <dbReference type="ChEBI" id="CHEBI:15378"/>
        <dbReference type="ChEBI" id="CHEBI:16630"/>
        <dbReference type="ChEBI" id="CHEBI:36208"/>
        <dbReference type="ChEBI" id="CHEBI:57783"/>
        <dbReference type="ChEBI" id="CHEBI:58349"/>
        <dbReference type="EC" id="1.1.1.25"/>
    </reaction>
</comment>
<dbReference type="Pfam" id="PF01488">
    <property type="entry name" value="Shikimate_DH"/>
    <property type="match status" value="1"/>
</dbReference>
<dbReference type="Gene3D" id="3.40.50.10860">
    <property type="entry name" value="Leucine Dehydrogenase, chain A, domain 1"/>
    <property type="match status" value="1"/>
</dbReference>
<evidence type="ECO:0000256" key="6">
    <source>
        <dbReference type="ARBA" id="ARBA00023141"/>
    </source>
</evidence>
<dbReference type="GO" id="GO:0005829">
    <property type="term" value="C:cytosol"/>
    <property type="evidence" value="ECO:0007669"/>
    <property type="project" value="TreeGrafter"/>
</dbReference>
<evidence type="ECO:0000256" key="5">
    <source>
        <dbReference type="ARBA" id="ARBA00023002"/>
    </source>
</evidence>